<keyword evidence="2" id="KW-0503">Monooxygenase</keyword>
<dbReference type="InterPro" id="IPR011008">
    <property type="entry name" value="Dimeric_a/b-barrel"/>
</dbReference>
<proteinExistence type="predicted"/>
<evidence type="ECO:0000313" key="2">
    <source>
        <dbReference type="EMBL" id="MBF9234860.1"/>
    </source>
</evidence>
<dbReference type="EMBL" id="JADQDO010000008">
    <property type="protein sequence ID" value="MBF9234860.1"/>
    <property type="molecule type" value="Genomic_DNA"/>
</dbReference>
<organism evidence="2 3">
    <name type="scientific">Microvirga alba</name>
    <dbReference type="NCBI Taxonomy" id="2791025"/>
    <lineage>
        <taxon>Bacteria</taxon>
        <taxon>Pseudomonadati</taxon>
        <taxon>Pseudomonadota</taxon>
        <taxon>Alphaproteobacteria</taxon>
        <taxon>Hyphomicrobiales</taxon>
        <taxon>Methylobacteriaceae</taxon>
        <taxon>Microvirga</taxon>
    </lineage>
</organism>
<dbReference type="PROSITE" id="PS51725">
    <property type="entry name" value="ABM"/>
    <property type="match status" value="1"/>
</dbReference>
<dbReference type="Proteomes" id="UP000599312">
    <property type="component" value="Unassembled WGS sequence"/>
</dbReference>
<gene>
    <name evidence="2" type="ORF">I2H38_15910</name>
</gene>
<feature type="domain" description="ABM" evidence="1">
    <location>
        <begin position="6"/>
        <end position="95"/>
    </location>
</feature>
<dbReference type="RefSeq" id="WP_196272842.1">
    <property type="nucleotide sequence ID" value="NZ_JADQDO010000008.1"/>
</dbReference>
<accession>A0A931FPK4</accession>
<name>A0A931FPK4_9HYPH</name>
<dbReference type="Pfam" id="PF03992">
    <property type="entry name" value="ABM"/>
    <property type="match status" value="1"/>
</dbReference>
<dbReference type="SUPFAM" id="SSF54909">
    <property type="entry name" value="Dimeric alpha+beta barrel"/>
    <property type="match status" value="1"/>
</dbReference>
<keyword evidence="3" id="KW-1185">Reference proteome</keyword>
<dbReference type="InterPro" id="IPR007138">
    <property type="entry name" value="ABM_dom"/>
</dbReference>
<reference evidence="2" key="1">
    <citation type="submission" date="2020-11" db="EMBL/GenBank/DDBJ databases">
        <authorList>
            <person name="Kim M.K."/>
        </authorList>
    </citation>
    <scope>NUCLEOTIDE SEQUENCE</scope>
    <source>
        <strain evidence="2">BT350</strain>
    </source>
</reference>
<sequence>MSLEGVGTLVLLKARPGAGDQLLAYLEQKTRYVDMEKDTTVFLVSRRSDDPDTVYLFEAYQTAQAQDAHRSNPSTAEVKQGLGPYLAEPPQVLRLQAVSGKGLFGALS</sequence>
<dbReference type="GO" id="GO:0004497">
    <property type="term" value="F:monooxygenase activity"/>
    <property type="evidence" value="ECO:0007669"/>
    <property type="project" value="UniProtKB-KW"/>
</dbReference>
<comment type="caution">
    <text evidence="2">The sequence shown here is derived from an EMBL/GenBank/DDBJ whole genome shotgun (WGS) entry which is preliminary data.</text>
</comment>
<evidence type="ECO:0000259" key="1">
    <source>
        <dbReference type="PROSITE" id="PS51725"/>
    </source>
</evidence>
<evidence type="ECO:0000313" key="3">
    <source>
        <dbReference type="Proteomes" id="UP000599312"/>
    </source>
</evidence>
<dbReference type="Gene3D" id="3.30.70.100">
    <property type="match status" value="1"/>
</dbReference>
<keyword evidence="2" id="KW-0560">Oxidoreductase</keyword>
<dbReference type="AlphaFoldDB" id="A0A931FPK4"/>
<protein>
    <submittedName>
        <fullName evidence="2">Antibiotic biosynthesis monooxygenase</fullName>
    </submittedName>
</protein>